<evidence type="ECO:0000313" key="1">
    <source>
        <dbReference type="EMBL" id="ATG53096.1"/>
    </source>
</evidence>
<proteinExistence type="predicted"/>
<protein>
    <recommendedName>
        <fullName evidence="3">Nucleotidyltransferase</fullName>
    </recommendedName>
</protein>
<name>A0A291GSU2_9MICO</name>
<gene>
    <name evidence="1" type="ORF">CFK38_03840</name>
</gene>
<organism evidence="1 2">
    <name type="scientific">Brachybacterium vulturis</name>
    <dbReference type="NCBI Taxonomy" id="2017484"/>
    <lineage>
        <taxon>Bacteria</taxon>
        <taxon>Bacillati</taxon>
        <taxon>Actinomycetota</taxon>
        <taxon>Actinomycetes</taxon>
        <taxon>Micrococcales</taxon>
        <taxon>Dermabacteraceae</taxon>
        <taxon>Brachybacterium</taxon>
    </lineage>
</organism>
<dbReference type="EMBL" id="CP023563">
    <property type="protein sequence ID" value="ATG53096.1"/>
    <property type="molecule type" value="Genomic_DNA"/>
</dbReference>
<evidence type="ECO:0008006" key="3">
    <source>
        <dbReference type="Google" id="ProtNLM"/>
    </source>
</evidence>
<keyword evidence="2" id="KW-1185">Reference proteome</keyword>
<dbReference type="Proteomes" id="UP000218165">
    <property type="component" value="Chromosome"/>
</dbReference>
<dbReference type="AlphaFoldDB" id="A0A291GSU2"/>
<reference evidence="2" key="1">
    <citation type="submission" date="2017-09" db="EMBL/GenBank/DDBJ databases">
        <title>Brachybacterium sp. VM2412.</title>
        <authorList>
            <person name="Tak E.J."/>
            <person name="Bae J.-W."/>
        </authorList>
    </citation>
    <scope>NUCLEOTIDE SEQUENCE [LARGE SCALE GENOMIC DNA]</scope>
    <source>
        <strain evidence="2">VM2412</strain>
    </source>
</reference>
<sequence>MARLGLLDALEALETHLDALVIIGAQAVYLHTGGTEIALAEFTTDGDVAVNPDFLSSDPLVEEAMSAGGFAPDPRPSAIGSWISPHGVPVDLMVPDAVAGAGRRGVRVPPHGSHSMRRARGIEATLIDNSTMTIRALDPVADPRQFDASVAGPAALLVAKLHKIHDRLGAPSRQDNKDAHDVYRLLRAVETPVFLDAIARLLGSGAGAEVTREALDHLGVLFARGAGARGSVMAGAAEELVGDPASVSESVAILAQDLLEARRP</sequence>
<evidence type="ECO:0000313" key="2">
    <source>
        <dbReference type="Proteomes" id="UP000218165"/>
    </source>
</evidence>
<accession>A0A291GSU2</accession>
<dbReference type="OrthoDB" id="3515986at2"/>
<dbReference type="KEGG" id="brz:CFK38_03840"/>